<accession>A0A5B1LZX7</accession>
<comment type="caution">
    <text evidence="1">The sequence shown here is derived from an EMBL/GenBank/DDBJ whole genome shotgun (WGS) entry which is preliminary data.</text>
</comment>
<proteinExistence type="predicted"/>
<protein>
    <submittedName>
        <fullName evidence="1">Uncharacterized protein</fullName>
    </submittedName>
</protein>
<dbReference type="SUPFAM" id="SSF52540">
    <property type="entry name" value="P-loop containing nucleoside triphosphate hydrolases"/>
    <property type="match status" value="1"/>
</dbReference>
<dbReference type="AlphaFoldDB" id="A0A5B1LZX7"/>
<reference evidence="1 2" key="1">
    <citation type="submission" date="2019-09" db="EMBL/GenBank/DDBJ databases">
        <title>Nocardioides panacisoli sp. nov., isolated from the soil of a ginseng field.</title>
        <authorList>
            <person name="Cho C."/>
        </authorList>
    </citation>
    <scope>NUCLEOTIDE SEQUENCE [LARGE SCALE GENOMIC DNA]</scope>
    <source>
        <strain evidence="1 2">BN140041</strain>
    </source>
</reference>
<evidence type="ECO:0000313" key="2">
    <source>
        <dbReference type="Proteomes" id="UP000324351"/>
    </source>
</evidence>
<dbReference type="InterPro" id="IPR027417">
    <property type="entry name" value="P-loop_NTPase"/>
</dbReference>
<keyword evidence="2" id="KW-1185">Reference proteome</keyword>
<sequence length="475" mass="51689">MGDRGIEALDRARRDAGVFAELLLGAALWPHQLEVVASPARYRVICAGRQVGKSRLLAILALHRAFAQAGAVVLLVSAGDTAAKRLLEDVATLALGSPMLAGSVIDESSKAVTLSNGSVIRAVPASAAQIRGWAVDLLIVDEAAFIDQEIWRAAEPAIIARPGSRVVLSSSPWGSPDHFFRALWTRGTAEPTVHLAAWHWPSITSPLVDEALLEEIRAREAPAYFEREFEAKWTDSAGAYFTTAELEAATARDGEHELVDLDAAAGCGQVVGGVDWGMQRDAHALVVVAAIAGEEGLDERGRQRYWVPFVEERFATDYDTWIDRLVKCAGAFVFGALVAETNGVGQMPTQQLARRLWEASGRDLVVPVATTARLKEDLFGFMRLLVQQKRLVLPREPSLLRQLGALEFVQGDGGVMRIAVPERSGHDDVAMAFAFALQPLMGGEMVPVLEGVVEDYDLDEELADYRIAPYDEGWW</sequence>
<dbReference type="Pfam" id="PF03237">
    <property type="entry name" value="Terminase_6N"/>
    <property type="match status" value="1"/>
</dbReference>
<dbReference type="Gene3D" id="3.40.50.300">
    <property type="entry name" value="P-loop containing nucleotide triphosphate hydrolases"/>
    <property type="match status" value="1"/>
</dbReference>
<dbReference type="Proteomes" id="UP000324351">
    <property type="component" value="Unassembled WGS sequence"/>
</dbReference>
<dbReference type="EMBL" id="VUJW01000008">
    <property type="protein sequence ID" value="KAA1426465.1"/>
    <property type="molecule type" value="Genomic_DNA"/>
</dbReference>
<gene>
    <name evidence="1" type="ORF">F0U47_13770</name>
</gene>
<organism evidence="1 2">
    <name type="scientific">Nocardioides antri</name>
    <dbReference type="NCBI Taxonomy" id="2607659"/>
    <lineage>
        <taxon>Bacteria</taxon>
        <taxon>Bacillati</taxon>
        <taxon>Actinomycetota</taxon>
        <taxon>Actinomycetes</taxon>
        <taxon>Propionibacteriales</taxon>
        <taxon>Nocardioidaceae</taxon>
        <taxon>Nocardioides</taxon>
    </lineage>
</organism>
<evidence type="ECO:0000313" key="1">
    <source>
        <dbReference type="EMBL" id="KAA1426465.1"/>
    </source>
</evidence>
<dbReference type="RefSeq" id="WP_149751047.1">
    <property type="nucleotide sequence ID" value="NZ_VUJW01000008.1"/>
</dbReference>
<reference evidence="1 2" key="2">
    <citation type="submission" date="2019-09" db="EMBL/GenBank/DDBJ databases">
        <authorList>
            <person name="Jin C."/>
        </authorList>
    </citation>
    <scope>NUCLEOTIDE SEQUENCE [LARGE SCALE GENOMIC DNA]</scope>
    <source>
        <strain evidence="1 2">BN140041</strain>
    </source>
</reference>
<name>A0A5B1LZX7_9ACTN</name>
<dbReference type="Gene3D" id="3.30.420.240">
    <property type="match status" value="1"/>
</dbReference>